<gene>
    <name evidence="2" type="ORF">JOQ06_003964</name>
</gene>
<feature type="non-terminal residue" evidence="2">
    <location>
        <position position="1"/>
    </location>
</feature>
<evidence type="ECO:0000313" key="2">
    <source>
        <dbReference type="EMBL" id="KAJ4925017.1"/>
    </source>
</evidence>
<evidence type="ECO:0000256" key="1">
    <source>
        <dbReference type="SAM" id="MobiDB-lite"/>
    </source>
</evidence>
<protein>
    <submittedName>
        <fullName evidence="2">Uncharacterized protein</fullName>
    </submittedName>
</protein>
<organism evidence="2 3">
    <name type="scientific">Pogonophryne albipinna</name>
    <dbReference type="NCBI Taxonomy" id="1090488"/>
    <lineage>
        <taxon>Eukaryota</taxon>
        <taxon>Metazoa</taxon>
        <taxon>Chordata</taxon>
        <taxon>Craniata</taxon>
        <taxon>Vertebrata</taxon>
        <taxon>Euteleostomi</taxon>
        <taxon>Actinopterygii</taxon>
        <taxon>Neopterygii</taxon>
        <taxon>Teleostei</taxon>
        <taxon>Neoteleostei</taxon>
        <taxon>Acanthomorphata</taxon>
        <taxon>Eupercaria</taxon>
        <taxon>Perciformes</taxon>
        <taxon>Notothenioidei</taxon>
        <taxon>Pogonophryne</taxon>
    </lineage>
</organism>
<proteinExistence type="predicted"/>
<accession>A0AAD6F8V7</accession>
<evidence type="ECO:0000313" key="3">
    <source>
        <dbReference type="Proteomes" id="UP001219934"/>
    </source>
</evidence>
<keyword evidence="3" id="KW-1185">Reference proteome</keyword>
<reference evidence="2" key="1">
    <citation type="submission" date="2022-11" db="EMBL/GenBank/DDBJ databases">
        <title>Chromosome-level genome of Pogonophryne albipinna.</title>
        <authorList>
            <person name="Jo E."/>
        </authorList>
    </citation>
    <scope>NUCLEOTIDE SEQUENCE</scope>
    <source>
        <strain evidence="2">SGF0006</strain>
        <tissue evidence="2">Muscle</tissue>
    </source>
</reference>
<feature type="region of interest" description="Disordered" evidence="1">
    <location>
        <begin position="55"/>
        <end position="93"/>
    </location>
</feature>
<dbReference type="EMBL" id="JAPTMU010000022">
    <property type="protein sequence ID" value="KAJ4925017.1"/>
    <property type="molecule type" value="Genomic_DNA"/>
</dbReference>
<dbReference type="AlphaFoldDB" id="A0AAD6F8V7"/>
<dbReference type="Proteomes" id="UP001219934">
    <property type="component" value="Unassembled WGS sequence"/>
</dbReference>
<comment type="caution">
    <text evidence="2">The sequence shown here is derived from an EMBL/GenBank/DDBJ whole genome shotgun (WGS) entry which is preliminary data.</text>
</comment>
<name>A0AAD6F8V7_9TELE</name>
<sequence length="93" mass="10132">MLRSRHQMVESSGLRCATLMERNPRLPGEETPRRDSGSIVSSRLLHTALAAARMVPSARGLSPHSSPGFTNNQAEHQHPAQPTTRCSPAPCLH</sequence>
<feature type="compositionally biased region" description="Polar residues" evidence="1">
    <location>
        <begin position="63"/>
        <end position="86"/>
    </location>
</feature>